<accession>A0A841PAK8</accession>
<feature type="signal peptide" evidence="2">
    <location>
        <begin position="1"/>
        <end position="19"/>
    </location>
</feature>
<feature type="region of interest" description="Disordered" evidence="1">
    <location>
        <begin position="22"/>
        <end position="99"/>
    </location>
</feature>
<evidence type="ECO:0000256" key="2">
    <source>
        <dbReference type="SAM" id="SignalP"/>
    </source>
</evidence>
<dbReference type="EMBL" id="JACHEF010000005">
    <property type="protein sequence ID" value="MBB6412237.1"/>
    <property type="molecule type" value="Genomic_DNA"/>
</dbReference>
<comment type="caution">
    <text evidence="3">The sequence shown here is derived from an EMBL/GenBank/DDBJ whole genome shotgun (WGS) entry which is preliminary data.</text>
</comment>
<organism evidence="3 4">
    <name type="scientific">Mesorhizobium sangaii</name>
    <dbReference type="NCBI Taxonomy" id="505389"/>
    <lineage>
        <taxon>Bacteria</taxon>
        <taxon>Pseudomonadati</taxon>
        <taxon>Pseudomonadota</taxon>
        <taxon>Alphaproteobacteria</taxon>
        <taxon>Hyphomicrobiales</taxon>
        <taxon>Phyllobacteriaceae</taxon>
        <taxon>Mesorhizobium</taxon>
    </lineage>
</organism>
<evidence type="ECO:0000313" key="4">
    <source>
        <dbReference type="Proteomes" id="UP000556329"/>
    </source>
</evidence>
<sequence length="99" mass="10168">MRTLAIVPFSLILALAVPAAVQTGQQQDPGPQTDKCRVQTEQGAKQQPGGDNLSDTLNDCGGVLKPPATGDQGMATPAPDEGKTPVIKPGEVPVQPLAQ</sequence>
<evidence type="ECO:0000313" key="3">
    <source>
        <dbReference type="EMBL" id="MBB6412237.1"/>
    </source>
</evidence>
<dbReference type="Proteomes" id="UP000556329">
    <property type="component" value="Unassembled WGS sequence"/>
</dbReference>
<gene>
    <name evidence="3" type="ORF">HNQ71_004927</name>
</gene>
<keyword evidence="2" id="KW-0732">Signal</keyword>
<dbReference type="RefSeq" id="WP_184875139.1">
    <property type="nucleotide sequence ID" value="NZ_JACHEF010000005.1"/>
</dbReference>
<evidence type="ECO:0000256" key="1">
    <source>
        <dbReference type="SAM" id="MobiDB-lite"/>
    </source>
</evidence>
<reference evidence="3 4" key="1">
    <citation type="submission" date="2020-08" db="EMBL/GenBank/DDBJ databases">
        <title>Genomic Encyclopedia of Type Strains, Phase IV (KMG-IV): sequencing the most valuable type-strain genomes for metagenomic binning, comparative biology and taxonomic classification.</title>
        <authorList>
            <person name="Goeker M."/>
        </authorList>
    </citation>
    <scope>NUCLEOTIDE SEQUENCE [LARGE SCALE GENOMIC DNA]</scope>
    <source>
        <strain evidence="3 4">DSM 100039</strain>
    </source>
</reference>
<feature type="chain" id="PRO_5032673040" evidence="2">
    <location>
        <begin position="20"/>
        <end position="99"/>
    </location>
</feature>
<keyword evidence="4" id="KW-1185">Reference proteome</keyword>
<dbReference type="AlphaFoldDB" id="A0A841PAK8"/>
<feature type="compositionally biased region" description="Low complexity" evidence="1">
    <location>
        <begin position="22"/>
        <end position="33"/>
    </location>
</feature>
<proteinExistence type="predicted"/>
<name>A0A841PAK8_9HYPH</name>
<protein>
    <submittedName>
        <fullName evidence="3">Uncharacterized protein</fullName>
    </submittedName>
</protein>